<proteinExistence type="predicted"/>
<dbReference type="EMBL" id="JAINUG010000033">
    <property type="protein sequence ID" value="KAJ8408760.1"/>
    <property type="molecule type" value="Genomic_DNA"/>
</dbReference>
<accession>A0AAD7SUB1</accession>
<dbReference type="Proteomes" id="UP001221898">
    <property type="component" value="Unassembled WGS sequence"/>
</dbReference>
<protein>
    <submittedName>
        <fullName evidence="1">Uncharacterized protein</fullName>
    </submittedName>
</protein>
<keyword evidence="2" id="KW-1185">Reference proteome</keyword>
<name>A0AAD7SUB1_9TELE</name>
<reference evidence="1" key="1">
    <citation type="journal article" date="2023" name="Science">
        <title>Genome structures resolve the early diversification of teleost fishes.</title>
        <authorList>
            <person name="Parey E."/>
            <person name="Louis A."/>
            <person name="Montfort J."/>
            <person name="Bouchez O."/>
            <person name="Roques C."/>
            <person name="Iampietro C."/>
            <person name="Lluch J."/>
            <person name="Castinel A."/>
            <person name="Donnadieu C."/>
            <person name="Desvignes T."/>
            <person name="Floi Bucao C."/>
            <person name="Jouanno E."/>
            <person name="Wen M."/>
            <person name="Mejri S."/>
            <person name="Dirks R."/>
            <person name="Jansen H."/>
            <person name="Henkel C."/>
            <person name="Chen W.J."/>
            <person name="Zahm M."/>
            <person name="Cabau C."/>
            <person name="Klopp C."/>
            <person name="Thompson A.W."/>
            <person name="Robinson-Rechavi M."/>
            <person name="Braasch I."/>
            <person name="Lecointre G."/>
            <person name="Bobe J."/>
            <person name="Postlethwait J.H."/>
            <person name="Berthelot C."/>
            <person name="Roest Crollius H."/>
            <person name="Guiguen Y."/>
        </authorList>
    </citation>
    <scope>NUCLEOTIDE SEQUENCE</scope>
    <source>
        <strain evidence="1">NC1722</strain>
    </source>
</reference>
<organism evidence="1 2">
    <name type="scientific">Aldrovandia affinis</name>
    <dbReference type="NCBI Taxonomy" id="143900"/>
    <lineage>
        <taxon>Eukaryota</taxon>
        <taxon>Metazoa</taxon>
        <taxon>Chordata</taxon>
        <taxon>Craniata</taxon>
        <taxon>Vertebrata</taxon>
        <taxon>Euteleostomi</taxon>
        <taxon>Actinopterygii</taxon>
        <taxon>Neopterygii</taxon>
        <taxon>Teleostei</taxon>
        <taxon>Notacanthiformes</taxon>
        <taxon>Halosauridae</taxon>
        <taxon>Aldrovandia</taxon>
    </lineage>
</organism>
<gene>
    <name evidence="1" type="ORF">AAFF_G00245780</name>
</gene>
<evidence type="ECO:0000313" key="2">
    <source>
        <dbReference type="Proteomes" id="UP001221898"/>
    </source>
</evidence>
<comment type="caution">
    <text evidence="1">The sequence shown here is derived from an EMBL/GenBank/DDBJ whole genome shotgun (WGS) entry which is preliminary data.</text>
</comment>
<evidence type="ECO:0000313" key="1">
    <source>
        <dbReference type="EMBL" id="KAJ8408760.1"/>
    </source>
</evidence>
<dbReference type="AlphaFoldDB" id="A0AAD7SUB1"/>
<sequence>MWSCSRKVSSLKSKSLLIDPIDKMAWDTEDLPWPGLMVQFAPIDDLTQNVEALSVSRCPRMESSQGLENGPPVEVLADEALSPGKVNRSDSQLVSEDWNVIAEESRRCAVKHGWTPRVLGSSVAGKRQLHKRSPKAEATILGPVKWTFVVKGTYLKQDLLQRLPLS</sequence>